<dbReference type="InterPro" id="IPR036388">
    <property type="entry name" value="WH-like_DNA-bd_sf"/>
</dbReference>
<dbReference type="EMBL" id="JAPNTZ010000013">
    <property type="protein sequence ID" value="MCY1142746.1"/>
    <property type="molecule type" value="Genomic_DNA"/>
</dbReference>
<dbReference type="Pfam" id="PF00196">
    <property type="entry name" value="GerE"/>
    <property type="match status" value="1"/>
</dbReference>
<dbReference type="InterPro" id="IPR013324">
    <property type="entry name" value="RNA_pol_sigma_r3/r4-like"/>
</dbReference>
<dbReference type="Gene3D" id="1.10.10.10">
    <property type="entry name" value="Winged helix-like DNA-binding domain superfamily/Winged helix DNA-binding domain"/>
    <property type="match status" value="1"/>
</dbReference>
<feature type="region of interest" description="Disordered" evidence="6">
    <location>
        <begin position="1"/>
        <end position="23"/>
    </location>
</feature>
<gene>
    <name evidence="8" type="ORF">OWR29_32530</name>
</gene>
<name>A0ABT4B8A5_9ACTN</name>
<keyword evidence="4" id="KW-0238">DNA-binding</keyword>
<dbReference type="InterPro" id="IPR039425">
    <property type="entry name" value="RNA_pol_sigma-70-like"/>
</dbReference>
<comment type="similarity">
    <text evidence="1">Belongs to the sigma-70 factor family. ECF subfamily.</text>
</comment>
<accession>A0ABT4B8A5</accession>
<dbReference type="SMART" id="SM00421">
    <property type="entry name" value="HTH_LUXR"/>
    <property type="match status" value="1"/>
</dbReference>
<comment type="caution">
    <text evidence="8">The sequence shown here is derived from an EMBL/GenBank/DDBJ whole genome shotgun (WGS) entry which is preliminary data.</text>
</comment>
<evidence type="ECO:0000256" key="3">
    <source>
        <dbReference type="ARBA" id="ARBA00023082"/>
    </source>
</evidence>
<feature type="region of interest" description="Disordered" evidence="6">
    <location>
        <begin position="183"/>
        <end position="202"/>
    </location>
</feature>
<dbReference type="InterPro" id="IPR014284">
    <property type="entry name" value="RNA_pol_sigma-70_dom"/>
</dbReference>
<reference evidence="8" key="1">
    <citation type="submission" date="2022-11" db="EMBL/GenBank/DDBJ databases">
        <authorList>
            <person name="Somphong A."/>
            <person name="Phongsopitanun W."/>
        </authorList>
    </citation>
    <scope>NUCLEOTIDE SEQUENCE</scope>
    <source>
        <strain evidence="8">Pm04-4</strain>
    </source>
</reference>
<sequence length="202" mass="22678">MTTVDGTVALNPDPPDDDGGAGRLKAQHDAEFQVFTEAGYGTVERILLARCRQRELVQDALHEAFLHARVKWPEVRVHVNPVGWVITTARFKILKEQRKLRDEAATAPEDLPPAPPLDVTDAWQARELVERWLPQLSPRQAEVFRMSRDGFGDREIAVHLGVAEDSVVSYRSAAIGKLRQLAEQAGYRSKTSRRPGGRHESR</sequence>
<dbReference type="NCBIfam" id="TIGR02937">
    <property type="entry name" value="sigma70-ECF"/>
    <property type="match status" value="1"/>
</dbReference>
<evidence type="ECO:0000256" key="1">
    <source>
        <dbReference type="ARBA" id="ARBA00010641"/>
    </source>
</evidence>
<keyword evidence="9" id="KW-1185">Reference proteome</keyword>
<proteinExistence type="inferred from homology"/>
<evidence type="ECO:0000313" key="9">
    <source>
        <dbReference type="Proteomes" id="UP001151002"/>
    </source>
</evidence>
<evidence type="ECO:0000256" key="2">
    <source>
        <dbReference type="ARBA" id="ARBA00023015"/>
    </source>
</evidence>
<keyword evidence="2" id="KW-0805">Transcription regulation</keyword>
<evidence type="ECO:0000256" key="6">
    <source>
        <dbReference type="SAM" id="MobiDB-lite"/>
    </source>
</evidence>
<evidence type="ECO:0000259" key="7">
    <source>
        <dbReference type="SMART" id="SM00421"/>
    </source>
</evidence>
<dbReference type="SUPFAM" id="SSF88659">
    <property type="entry name" value="Sigma3 and sigma4 domains of RNA polymerase sigma factors"/>
    <property type="match status" value="1"/>
</dbReference>
<dbReference type="RefSeq" id="WP_267567210.1">
    <property type="nucleotide sequence ID" value="NZ_JAPNTZ010000013.1"/>
</dbReference>
<dbReference type="PANTHER" id="PTHR43133:SF8">
    <property type="entry name" value="RNA POLYMERASE SIGMA FACTOR HI_1459-RELATED"/>
    <property type="match status" value="1"/>
</dbReference>
<dbReference type="InterPro" id="IPR013325">
    <property type="entry name" value="RNA_pol_sigma_r2"/>
</dbReference>
<dbReference type="PANTHER" id="PTHR43133">
    <property type="entry name" value="RNA POLYMERASE ECF-TYPE SIGMA FACTO"/>
    <property type="match status" value="1"/>
</dbReference>
<evidence type="ECO:0000313" key="8">
    <source>
        <dbReference type="EMBL" id="MCY1142746.1"/>
    </source>
</evidence>
<feature type="domain" description="HTH luxR-type" evidence="7">
    <location>
        <begin position="133"/>
        <end position="185"/>
    </location>
</feature>
<keyword evidence="3" id="KW-0731">Sigma factor</keyword>
<dbReference type="SUPFAM" id="SSF88946">
    <property type="entry name" value="Sigma2 domain of RNA polymerase sigma factors"/>
    <property type="match status" value="1"/>
</dbReference>
<protein>
    <submittedName>
        <fullName evidence="8">Sigma-70 family RNA polymerase sigma factor</fullName>
    </submittedName>
</protein>
<dbReference type="Gene3D" id="1.10.1740.10">
    <property type="match status" value="1"/>
</dbReference>
<dbReference type="Proteomes" id="UP001151002">
    <property type="component" value="Unassembled WGS sequence"/>
</dbReference>
<evidence type="ECO:0000256" key="4">
    <source>
        <dbReference type="ARBA" id="ARBA00023125"/>
    </source>
</evidence>
<organism evidence="8 9">
    <name type="scientific">Paractinoplanes pyxinae</name>
    <dbReference type="NCBI Taxonomy" id="2997416"/>
    <lineage>
        <taxon>Bacteria</taxon>
        <taxon>Bacillati</taxon>
        <taxon>Actinomycetota</taxon>
        <taxon>Actinomycetes</taxon>
        <taxon>Micromonosporales</taxon>
        <taxon>Micromonosporaceae</taxon>
        <taxon>Paractinoplanes</taxon>
    </lineage>
</organism>
<dbReference type="InterPro" id="IPR000792">
    <property type="entry name" value="Tscrpt_reg_LuxR_C"/>
</dbReference>
<keyword evidence="5" id="KW-0804">Transcription</keyword>
<evidence type="ECO:0000256" key="5">
    <source>
        <dbReference type="ARBA" id="ARBA00023163"/>
    </source>
</evidence>